<evidence type="ECO:0000313" key="1">
    <source>
        <dbReference type="EMBL" id="RGV49364.1"/>
    </source>
</evidence>
<reference evidence="1 2" key="1">
    <citation type="submission" date="2018-08" db="EMBL/GenBank/DDBJ databases">
        <title>A genome reference for cultivated species of the human gut microbiota.</title>
        <authorList>
            <person name="Zou Y."/>
            <person name="Xue W."/>
            <person name="Luo G."/>
        </authorList>
    </citation>
    <scope>NUCLEOTIDE SEQUENCE [LARGE SCALE GENOMIC DNA]</scope>
    <source>
        <strain evidence="1 2">AF14-26</strain>
    </source>
</reference>
<proteinExistence type="predicted"/>
<organism evidence="1 2">
    <name type="scientific">Bacteroides fragilis</name>
    <dbReference type="NCBI Taxonomy" id="817"/>
    <lineage>
        <taxon>Bacteria</taxon>
        <taxon>Pseudomonadati</taxon>
        <taxon>Bacteroidota</taxon>
        <taxon>Bacteroidia</taxon>
        <taxon>Bacteroidales</taxon>
        <taxon>Bacteroidaceae</taxon>
        <taxon>Bacteroides</taxon>
    </lineage>
</organism>
<sequence length="311" mass="37277">MMLTNSKPPKAARCQALAIKEMIEIYNIENLDELSVHLSKQEQGKARNWLFSQFDKLYHYENIKEWNELVRVCEALKIIGWGDREPLEAKVQRWINGSFYTSLMNQYFEIKDEQGWSKLKDSYVLENGSDKTYYTGYKFQSQRNLLPKSPIRWQKSGNYQKSVQPFYESLDRLKDLVVHELRPEEYGDSFSYLGISMFFSHHDDENESVRYEYFHSQNEVPEGFNGKYYIRPKYKWGRLVNQNGVYHIKVECHFSRKFGELPLLEQKKIIISDFLYYIQYVSDKLQKKKIEYDCNLLKSDLELILMKWEDS</sequence>
<dbReference type="RefSeq" id="WP_122143356.1">
    <property type="nucleotide sequence ID" value="NZ_JAFKPL010000001.1"/>
</dbReference>
<dbReference type="Proteomes" id="UP000286270">
    <property type="component" value="Unassembled WGS sequence"/>
</dbReference>
<protein>
    <submittedName>
        <fullName evidence="1">Uncharacterized protein</fullName>
    </submittedName>
</protein>
<name>A0A412XVY1_BACFG</name>
<dbReference type="EMBL" id="QRZH01000020">
    <property type="protein sequence ID" value="RGV49364.1"/>
    <property type="molecule type" value="Genomic_DNA"/>
</dbReference>
<comment type="caution">
    <text evidence="1">The sequence shown here is derived from an EMBL/GenBank/DDBJ whole genome shotgun (WGS) entry which is preliminary data.</text>
</comment>
<evidence type="ECO:0000313" key="2">
    <source>
        <dbReference type="Proteomes" id="UP000286270"/>
    </source>
</evidence>
<accession>A0A412XVY1</accession>
<gene>
    <name evidence="1" type="ORF">DWW08_18955</name>
</gene>
<dbReference type="AlphaFoldDB" id="A0A412XVY1"/>